<organism evidence="2 3">
    <name type="scientific">Bacteroides uniformis</name>
    <dbReference type="NCBI Taxonomy" id="820"/>
    <lineage>
        <taxon>Bacteria</taxon>
        <taxon>Pseudomonadati</taxon>
        <taxon>Bacteroidota</taxon>
        <taxon>Bacteroidia</taxon>
        <taxon>Bacteroidales</taxon>
        <taxon>Bacteroidaceae</taxon>
        <taxon>Bacteroides</taxon>
    </lineage>
</organism>
<protein>
    <submittedName>
        <fullName evidence="2">Uncharacterized protein</fullName>
    </submittedName>
</protein>
<dbReference type="Proteomes" id="UP000095788">
    <property type="component" value="Unassembled WGS sequence"/>
</dbReference>
<evidence type="ECO:0000313" key="3">
    <source>
        <dbReference type="Proteomes" id="UP000095788"/>
    </source>
</evidence>
<sequence length="102" mass="11814">MESQSISLGDLFSVELFVGSITFVLGTVLFFLLLLLNLRLNLKTTLLYCCLQLILVVSLSTIFFIFWRFNFDIMIGLLYLPGVLSEVFIMLLFYFILKIKNK</sequence>
<dbReference type="EMBL" id="CZBF01000002">
    <property type="protein sequence ID" value="CUP73026.1"/>
    <property type="molecule type" value="Genomic_DNA"/>
</dbReference>
<feature type="transmembrane region" description="Helical" evidence="1">
    <location>
        <begin position="73"/>
        <end position="97"/>
    </location>
</feature>
<proteinExistence type="predicted"/>
<reference evidence="2 3" key="1">
    <citation type="submission" date="2015-09" db="EMBL/GenBank/DDBJ databases">
        <authorList>
            <consortium name="Pathogen Informatics"/>
        </authorList>
    </citation>
    <scope>NUCLEOTIDE SEQUENCE [LARGE SCALE GENOMIC DNA]</scope>
    <source>
        <strain evidence="2 3">2789STDY5834942</strain>
    </source>
</reference>
<dbReference type="RefSeq" id="WP_057281496.1">
    <property type="nucleotide sequence ID" value="NZ_CZBF01000002.1"/>
</dbReference>
<evidence type="ECO:0000256" key="1">
    <source>
        <dbReference type="SAM" id="Phobius"/>
    </source>
</evidence>
<evidence type="ECO:0000313" key="2">
    <source>
        <dbReference type="EMBL" id="CUP73026.1"/>
    </source>
</evidence>
<accession>A0A174QMM8</accession>
<feature type="transmembrane region" description="Helical" evidence="1">
    <location>
        <begin position="45"/>
        <end position="67"/>
    </location>
</feature>
<dbReference type="AlphaFoldDB" id="A0A174QMM8"/>
<feature type="transmembrane region" description="Helical" evidence="1">
    <location>
        <begin position="16"/>
        <end position="38"/>
    </location>
</feature>
<name>A0A174QMM8_BACUN</name>
<keyword evidence="1" id="KW-1133">Transmembrane helix</keyword>
<keyword evidence="1" id="KW-0812">Transmembrane</keyword>
<keyword evidence="1" id="KW-0472">Membrane</keyword>
<gene>
    <name evidence="2" type="ORF">ERS852554_01650</name>
</gene>